<sequence>MINLIKCILPAIVSIEYLIDVIKIADSNTNSKEMFQFTRIVCVTDFRAATLTTVYFFHGFVLAWIAIERLSTIRNPLRSATTIGTHLAIISGFAVLAIGIYLACFIDAKAHDPEPGPPNCALEGLLGRRLMYPIMSIRVFALIVGFICYPFIIHGLLNLKKWQKKKNIKVKKQNQIYQISVTI</sequence>
<dbReference type="WBParaSite" id="JU765_v2.g5770.t1">
    <property type="protein sequence ID" value="JU765_v2.g5770.t1"/>
    <property type="gene ID" value="JU765_v2.g5770"/>
</dbReference>
<proteinExistence type="predicted"/>
<protein>
    <submittedName>
        <fullName evidence="2">G-protein coupled receptors family 1 profile domain-containing protein</fullName>
    </submittedName>
</protein>
<evidence type="ECO:0000313" key="2">
    <source>
        <dbReference type="WBParaSite" id="JU765_v2.g5770.t1"/>
    </source>
</evidence>
<accession>A0AC34RCW7</accession>
<reference evidence="2" key="1">
    <citation type="submission" date="2022-11" db="UniProtKB">
        <authorList>
            <consortium name="WormBaseParasite"/>
        </authorList>
    </citation>
    <scope>IDENTIFICATION</scope>
</reference>
<organism evidence="1 2">
    <name type="scientific">Panagrolaimus sp. JU765</name>
    <dbReference type="NCBI Taxonomy" id="591449"/>
    <lineage>
        <taxon>Eukaryota</taxon>
        <taxon>Metazoa</taxon>
        <taxon>Ecdysozoa</taxon>
        <taxon>Nematoda</taxon>
        <taxon>Chromadorea</taxon>
        <taxon>Rhabditida</taxon>
        <taxon>Tylenchina</taxon>
        <taxon>Panagrolaimomorpha</taxon>
        <taxon>Panagrolaimoidea</taxon>
        <taxon>Panagrolaimidae</taxon>
        <taxon>Panagrolaimus</taxon>
    </lineage>
</organism>
<dbReference type="Proteomes" id="UP000887576">
    <property type="component" value="Unplaced"/>
</dbReference>
<name>A0AC34RCW7_9BILA</name>
<evidence type="ECO:0000313" key="1">
    <source>
        <dbReference type="Proteomes" id="UP000887576"/>
    </source>
</evidence>